<name>A0A285JMN7_9ACTN</name>
<evidence type="ECO:0000313" key="4">
    <source>
        <dbReference type="Proteomes" id="UP000219612"/>
    </source>
</evidence>
<dbReference type="InterPro" id="IPR018960">
    <property type="entry name" value="DUF1990"/>
</dbReference>
<dbReference type="Proteomes" id="UP000219612">
    <property type="component" value="Unassembled WGS sequence"/>
</dbReference>
<evidence type="ECO:0000313" key="3">
    <source>
        <dbReference type="EMBL" id="SNY61067.1"/>
    </source>
</evidence>
<evidence type="ECO:0000256" key="1">
    <source>
        <dbReference type="SAM" id="MobiDB-lite"/>
    </source>
</evidence>
<dbReference type="Pfam" id="PF09348">
    <property type="entry name" value="DUF1990"/>
    <property type="match status" value="1"/>
</dbReference>
<evidence type="ECO:0000259" key="2">
    <source>
        <dbReference type="Pfam" id="PF09348"/>
    </source>
</evidence>
<dbReference type="PIRSF" id="PIRSF010260">
    <property type="entry name" value="UCP010260"/>
    <property type="match status" value="1"/>
</dbReference>
<dbReference type="PANTHER" id="PTHR34202:SF1">
    <property type="entry name" value="UPF0548 PROTEIN"/>
    <property type="match status" value="1"/>
</dbReference>
<sequence>MTQRTPRLNYDVAGATRPADDEWPSRPPGYRGFERTIGLGGGADRWHAVAEAVMTWQVKRRSGFTVTPADGGDIRARTGAGYELVARVGPLRVREPVRVVAVVDSLDRCGFAYGTLRGHPVSGEEAFIVHRTPDGRVWLTLRSLTRPADGWWGRAFPALLLAQRVYRRRYLRAPAEAR</sequence>
<dbReference type="InterPro" id="IPR014457">
    <property type="entry name" value="UCP010260"/>
</dbReference>
<dbReference type="AlphaFoldDB" id="A0A285JMN7"/>
<keyword evidence="4" id="KW-1185">Reference proteome</keyword>
<accession>A0A285JMN7</accession>
<gene>
    <name evidence="3" type="ORF">SAMN05421748_12275</name>
</gene>
<dbReference type="EMBL" id="OBDY01000022">
    <property type="protein sequence ID" value="SNY61067.1"/>
    <property type="molecule type" value="Genomic_DNA"/>
</dbReference>
<reference evidence="3 4" key="1">
    <citation type="submission" date="2017-09" db="EMBL/GenBank/DDBJ databases">
        <authorList>
            <person name="Ehlers B."/>
            <person name="Leendertz F.H."/>
        </authorList>
    </citation>
    <scope>NUCLEOTIDE SEQUENCE [LARGE SCALE GENOMIC DNA]</scope>
    <source>
        <strain evidence="3 4">CGMCC 4.6857</strain>
    </source>
</reference>
<protein>
    <submittedName>
        <fullName evidence="3">Uncharacterized protein, UPF0548 family</fullName>
    </submittedName>
</protein>
<organism evidence="3 4">
    <name type="scientific">Paractinoplanes atraurantiacus</name>
    <dbReference type="NCBI Taxonomy" id="1036182"/>
    <lineage>
        <taxon>Bacteria</taxon>
        <taxon>Bacillati</taxon>
        <taxon>Actinomycetota</taxon>
        <taxon>Actinomycetes</taxon>
        <taxon>Micromonosporales</taxon>
        <taxon>Micromonosporaceae</taxon>
        <taxon>Paractinoplanes</taxon>
    </lineage>
</organism>
<dbReference type="PANTHER" id="PTHR34202">
    <property type="entry name" value="UPF0548 PROTEIN"/>
    <property type="match status" value="1"/>
</dbReference>
<dbReference type="OrthoDB" id="120660at2"/>
<feature type="domain" description="DUF1990" evidence="2">
    <location>
        <begin position="12"/>
        <end position="173"/>
    </location>
</feature>
<dbReference type="RefSeq" id="WP_097326234.1">
    <property type="nucleotide sequence ID" value="NZ_OBDY01000022.1"/>
</dbReference>
<proteinExistence type="predicted"/>
<feature type="region of interest" description="Disordered" evidence="1">
    <location>
        <begin position="1"/>
        <end position="28"/>
    </location>
</feature>